<protein>
    <submittedName>
        <fullName evidence="1">Uncharacterized protein</fullName>
    </submittedName>
</protein>
<reference evidence="2" key="1">
    <citation type="submission" date="2012-06" db="EMBL/GenBank/DDBJ databases">
        <title>Complete sequence of Desulfitobacterium dehalogenans ATCC 51507.</title>
        <authorList>
            <person name="Lucas S."/>
            <person name="Han J."/>
            <person name="Lapidus A."/>
            <person name="Cheng J.-F."/>
            <person name="Goodwin L."/>
            <person name="Pitluck S."/>
            <person name="Peters L."/>
            <person name="Ovchinnikova G."/>
            <person name="Teshima H."/>
            <person name="Detter J.C."/>
            <person name="Han C."/>
            <person name="Tapia R."/>
            <person name="Land M."/>
            <person name="Hauser L."/>
            <person name="Kyrpides N."/>
            <person name="Ivanova N."/>
            <person name="Pagani I."/>
            <person name="Kruse T."/>
            <person name="de Vos W.M."/>
            <person name="Smidt H."/>
            <person name="Woyke T."/>
        </authorList>
    </citation>
    <scope>NUCLEOTIDE SEQUENCE [LARGE SCALE GENOMIC DNA]</scope>
    <source>
        <strain evidence="2">ATCC 51507 / DSM 9161 / JW/IU-DC1</strain>
    </source>
</reference>
<reference evidence="1 2" key="2">
    <citation type="journal article" date="2015" name="J. Bacteriol.">
        <title>Genomic, proteomic, and biochemical analysis of the organohalide respiratory pathway in Desulfitobacterium dehalogenans.</title>
        <authorList>
            <person name="Kruse T."/>
            <person name="van de Pas B.A."/>
            <person name="Atteia A."/>
            <person name="Krab K."/>
            <person name="Hagen W.R."/>
            <person name="Goodwin L."/>
            <person name="Chain P."/>
            <person name="Boeren S."/>
            <person name="Maphosa F."/>
            <person name="Schraa G."/>
            <person name="de Vos W.M."/>
            <person name="van der Oost J."/>
            <person name="Smidt H."/>
            <person name="Stams A.J."/>
        </authorList>
    </citation>
    <scope>NUCLEOTIDE SEQUENCE [LARGE SCALE GENOMIC DNA]</scope>
    <source>
        <strain evidence="2">ATCC 51507 / DSM 9161 / JW/IU-DC1</strain>
    </source>
</reference>
<dbReference type="RefSeq" id="WP_014793979.1">
    <property type="nucleotide sequence ID" value="NC_018017.1"/>
</dbReference>
<name>I4A958_DESDJ</name>
<dbReference type="AlphaFoldDB" id="I4A958"/>
<accession>I4A958</accession>
<dbReference type="Proteomes" id="UP000006053">
    <property type="component" value="Chromosome"/>
</dbReference>
<dbReference type="HOGENOM" id="CLU_217908_0_0_9"/>
<proteinExistence type="predicted"/>
<dbReference type="STRING" id="756499.Desde_2147"/>
<evidence type="ECO:0000313" key="1">
    <source>
        <dbReference type="EMBL" id="AFM00493.1"/>
    </source>
</evidence>
<evidence type="ECO:0000313" key="2">
    <source>
        <dbReference type="Proteomes" id="UP000006053"/>
    </source>
</evidence>
<keyword evidence="2" id="KW-1185">Reference proteome</keyword>
<dbReference type="EMBL" id="CP003348">
    <property type="protein sequence ID" value="AFM00493.1"/>
    <property type="molecule type" value="Genomic_DNA"/>
</dbReference>
<gene>
    <name evidence="1" type="ordered locus">Desde_2147</name>
</gene>
<organism evidence="1 2">
    <name type="scientific">Desulfitobacterium dehalogenans (strain ATCC 51507 / DSM 9161 / JW/IU-DC1)</name>
    <dbReference type="NCBI Taxonomy" id="756499"/>
    <lineage>
        <taxon>Bacteria</taxon>
        <taxon>Bacillati</taxon>
        <taxon>Bacillota</taxon>
        <taxon>Clostridia</taxon>
        <taxon>Eubacteriales</taxon>
        <taxon>Desulfitobacteriaceae</taxon>
        <taxon>Desulfitobacterium</taxon>
    </lineage>
</organism>
<sequence>MVILSGLMFIGISIGLIAVKYKEAYIGLIENRTDNLQTPSVLME</sequence>
<dbReference type="KEGG" id="ddh:Desde_2147"/>